<dbReference type="PROSITE" id="PS50297">
    <property type="entry name" value="ANK_REP_REGION"/>
    <property type="match status" value="2"/>
</dbReference>
<accession>A0A812RD77</accession>
<evidence type="ECO:0000256" key="3">
    <source>
        <dbReference type="PROSITE-ProRule" id="PRU00023"/>
    </source>
</evidence>
<dbReference type="InterPro" id="IPR036770">
    <property type="entry name" value="Ankyrin_rpt-contain_sf"/>
</dbReference>
<dbReference type="Gene3D" id="1.25.40.20">
    <property type="entry name" value="Ankyrin repeat-containing domain"/>
    <property type="match status" value="2"/>
</dbReference>
<comment type="caution">
    <text evidence="4">The sequence shown here is derived from an EMBL/GenBank/DDBJ whole genome shotgun (WGS) entry which is preliminary data.</text>
</comment>
<dbReference type="PROSITE" id="PS50088">
    <property type="entry name" value="ANK_REPEAT"/>
    <property type="match status" value="2"/>
</dbReference>
<protein>
    <submittedName>
        <fullName evidence="4">ANKRD44 protein</fullName>
    </submittedName>
</protein>
<name>A0A812RD77_SYMPI</name>
<evidence type="ECO:0000313" key="5">
    <source>
        <dbReference type="Proteomes" id="UP000649617"/>
    </source>
</evidence>
<dbReference type="SMART" id="SM00248">
    <property type="entry name" value="ANK"/>
    <property type="match status" value="5"/>
</dbReference>
<dbReference type="Pfam" id="PF12796">
    <property type="entry name" value="Ank_2"/>
    <property type="match status" value="1"/>
</dbReference>
<organism evidence="4 5">
    <name type="scientific">Symbiodinium pilosum</name>
    <name type="common">Dinoflagellate</name>
    <dbReference type="NCBI Taxonomy" id="2952"/>
    <lineage>
        <taxon>Eukaryota</taxon>
        <taxon>Sar</taxon>
        <taxon>Alveolata</taxon>
        <taxon>Dinophyceae</taxon>
        <taxon>Suessiales</taxon>
        <taxon>Symbiodiniaceae</taxon>
        <taxon>Symbiodinium</taxon>
    </lineage>
</organism>
<dbReference type="Pfam" id="PF00023">
    <property type="entry name" value="Ank"/>
    <property type="match status" value="1"/>
</dbReference>
<dbReference type="AlphaFoldDB" id="A0A812RD77"/>
<keyword evidence="5" id="KW-1185">Reference proteome</keyword>
<evidence type="ECO:0000256" key="1">
    <source>
        <dbReference type="ARBA" id="ARBA00022737"/>
    </source>
</evidence>
<dbReference type="PANTHER" id="PTHR24173:SF74">
    <property type="entry name" value="ANKYRIN REPEAT DOMAIN-CONTAINING PROTEIN 16"/>
    <property type="match status" value="1"/>
</dbReference>
<gene>
    <name evidence="4" type="primary">ANKRD44</name>
    <name evidence="4" type="ORF">SPIL2461_LOCUS10554</name>
</gene>
<dbReference type="SUPFAM" id="SSF48403">
    <property type="entry name" value="Ankyrin repeat"/>
    <property type="match status" value="1"/>
</dbReference>
<proteinExistence type="predicted"/>
<evidence type="ECO:0000313" key="4">
    <source>
        <dbReference type="EMBL" id="CAE7431430.1"/>
    </source>
</evidence>
<dbReference type="PANTHER" id="PTHR24173">
    <property type="entry name" value="ANKYRIN REPEAT CONTAINING"/>
    <property type="match status" value="1"/>
</dbReference>
<keyword evidence="1" id="KW-0677">Repeat</keyword>
<sequence>MTELEVVAPDVYSQLACNSQPLSTRPFRTHRIFVWYDYFCCPQLDDKSSGHLGEDDELSKAVGSIPAYVGRCEFFLALCPVVEAKCLSKVISYDTWSQRGWCRVELEMRKLSCDHTWIMIKNGRMLEAIATLGGSIGGSPGEGQFTVPEDRVRLAPVVLGALSRKLDLLLTTGDLVGYRMLLNMQSVHLRDLPHDGLLEPIPGFVDRPGQDNVSAAAARFMYQNGFETVHEADFGGWFPLHYAALRGDPLVIQGLLSLRADPDCQTRKEQSLSGTVLWTTALAICVFHKHNEAASVLISAKAELHLGLTPALHVASHANNPEAIRMLLQAGFQPGTRDGWGVSALMVGCLFGSLAAVEELCEQAPTSVQPWDLSEGLIYSGMFYGVSADFVRRLVERQADVNHQRRRPLLPTSLLEILEAQGALQYRLGKKGVWATYCYHVNGLTPLMAAVLSGQHESAAALIAAGARLDITNSRSWAAAEFGHGQSPSEFLQQAFQGRTEGCRRVAALATGYVSENF</sequence>
<feature type="repeat" description="ANK" evidence="3">
    <location>
        <begin position="235"/>
        <end position="267"/>
    </location>
</feature>
<dbReference type="EMBL" id="CAJNIZ010019802">
    <property type="protein sequence ID" value="CAE7431430.1"/>
    <property type="molecule type" value="Genomic_DNA"/>
</dbReference>
<dbReference type="Proteomes" id="UP000649617">
    <property type="component" value="Unassembled WGS sequence"/>
</dbReference>
<reference evidence="4" key="1">
    <citation type="submission" date="2021-02" db="EMBL/GenBank/DDBJ databases">
        <authorList>
            <person name="Dougan E. K."/>
            <person name="Rhodes N."/>
            <person name="Thang M."/>
            <person name="Chan C."/>
        </authorList>
    </citation>
    <scope>NUCLEOTIDE SEQUENCE</scope>
</reference>
<feature type="repeat" description="ANK" evidence="3">
    <location>
        <begin position="442"/>
        <end position="474"/>
    </location>
</feature>
<dbReference type="InterPro" id="IPR002110">
    <property type="entry name" value="Ankyrin_rpt"/>
</dbReference>
<evidence type="ECO:0000256" key="2">
    <source>
        <dbReference type="ARBA" id="ARBA00023043"/>
    </source>
</evidence>
<keyword evidence="2 3" id="KW-0040">ANK repeat</keyword>